<dbReference type="Pfam" id="PF21576">
    <property type="entry name" value="T6SS_Tgi2PP"/>
    <property type="match status" value="1"/>
</dbReference>
<reference evidence="3" key="1">
    <citation type="submission" date="2016-10" db="EMBL/GenBank/DDBJ databases">
        <authorList>
            <person name="Varghese N."/>
            <person name="Submissions S."/>
        </authorList>
    </citation>
    <scope>NUCLEOTIDE SEQUENCE [LARGE SCALE GENOMIC DNA]</scope>
    <source>
        <strain evidence="3">DSM 9751</strain>
    </source>
</reference>
<evidence type="ECO:0000256" key="1">
    <source>
        <dbReference type="SAM" id="SignalP"/>
    </source>
</evidence>
<keyword evidence="3" id="KW-1185">Reference proteome</keyword>
<organism evidence="2 3">
    <name type="scientific">Pseudomonas saponiphila</name>
    <dbReference type="NCBI Taxonomy" id="556534"/>
    <lineage>
        <taxon>Bacteria</taxon>
        <taxon>Pseudomonadati</taxon>
        <taxon>Pseudomonadota</taxon>
        <taxon>Gammaproteobacteria</taxon>
        <taxon>Pseudomonadales</taxon>
        <taxon>Pseudomonadaceae</taxon>
        <taxon>Pseudomonas</taxon>
    </lineage>
</organism>
<feature type="chain" id="PRO_5011524777" evidence="1">
    <location>
        <begin position="25"/>
        <end position="156"/>
    </location>
</feature>
<keyword evidence="1" id="KW-0732">Signal</keyword>
<accession>A0A1H4NY42</accession>
<name>A0A1H4NY42_9PSED</name>
<dbReference type="InterPro" id="IPR049066">
    <property type="entry name" value="T6SS_Tgi2PP"/>
</dbReference>
<sequence>MLSKDRRSWLLGLTLACTTLVACAGGTLSPTQVKATGLTREQAQAVLLVALRHQDYQLDKPGVFVDGDLQDEHGQPPHPGYFDFSLGYNDPKAGATEYWGLFSVSIATGDVWETNLCKRLDGTELQTLQGQIMARTGKSLKDEQAQRQGLGCDEGQ</sequence>
<feature type="signal peptide" evidence="1">
    <location>
        <begin position="1"/>
        <end position="24"/>
    </location>
</feature>
<protein>
    <submittedName>
        <fullName evidence="2">Uncharacterized protein</fullName>
    </submittedName>
</protein>
<dbReference type="EMBL" id="FNTJ01000001">
    <property type="protein sequence ID" value="SEC00093.1"/>
    <property type="molecule type" value="Genomic_DNA"/>
</dbReference>
<dbReference type="AlphaFoldDB" id="A0A1H4NY42"/>
<dbReference type="Gene3D" id="3.10.450.170">
    <property type="entry name" value="type vi secretion system effector-immunity co pseudomonas protegens"/>
    <property type="match status" value="1"/>
</dbReference>
<evidence type="ECO:0000313" key="3">
    <source>
        <dbReference type="Proteomes" id="UP000198982"/>
    </source>
</evidence>
<proteinExistence type="predicted"/>
<gene>
    <name evidence="2" type="ORF">SAMN05216178_3065</name>
</gene>
<dbReference type="Proteomes" id="UP000198982">
    <property type="component" value="Unassembled WGS sequence"/>
</dbReference>
<dbReference type="PROSITE" id="PS51257">
    <property type="entry name" value="PROKAR_LIPOPROTEIN"/>
    <property type="match status" value="1"/>
</dbReference>
<dbReference type="RefSeq" id="WP_092314858.1">
    <property type="nucleotide sequence ID" value="NZ_FNTJ01000001.1"/>
</dbReference>
<evidence type="ECO:0000313" key="2">
    <source>
        <dbReference type="EMBL" id="SEC00093.1"/>
    </source>
</evidence>